<dbReference type="OrthoDB" id="9759544at2"/>
<sequence>MIIIEVILFLPIKTTFFYYCHPYLNPKIGSRVYVPFKNKKLIGIISKIYFKKDKKTNYNIKYIIKILDTKYAISNKIINLLHWTAKYYHCPIGILTFNILPKLYNKKKILIFIGK</sequence>
<accession>A0A4D6XYY4</accession>
<evidence type="ECO:0000256" key="1">
    <source>
        <dbReference type="ARBA" id="ARBA00022741"/>
    </source>
</evidence>
<feature type="domain" description="Primosomal protein N' 3' DNA-binding" evidence="4">
    <location>
        <begin position="5"/>
        <end position="101"/>
    </location>
</feature>
<evidence type="ECO:0000313" key="6">
    <source>
        <dbReference type="Proteomes" id="UP000298677"/>
    </source>
</evidence>
<dbReference type="PANTHER" id="PTHR30580:SF0">
    <property type="entry name" value="PRIMOSOMAL PROTEIN N"/>
    <property type="match status" value="1"/>
</dbReference>
<dbReference type="GO" id="GO:0003677">
    <property type="term" value="F:DNA binding"/>
    <property type="evidence" value="ECO:0007669"/>
    <property type="project" value="UniProtKB-KW"/>
</dbReference>
<dbReference type="AlphaFoldDB" id="A0A4D6XYY4"/>
<dbReference type="RefSeq" id="WP_158341637.1">
    <property type="nucleotide sequence ID" value="NZ_CP033012.1"/>
</dbReference>
<dbReference type="GO" id="GO:0006310">
    <property type="term" value="P:DNA recombination"/>
    <property type="evidence" value="ECO:0007669"/>
    <property type="project" value="TreeGrafter"/>
</dbReference>
<dbReference type="PANTHER" id="PTHR30580">
    <property type="entry name" value="PRIMOSOMAL PROTEIN N"/>
    <property type="match status" value="1"/>
</dbReference>
<gene>
    <name evidence="5" type="ORF">D9V65_00495</name>
</gene>
<organism evidence="5 6">
    <name type="scientific">Buchnera aphidicola</name>
    <name type="common">Anoecia oenotherae</name>
    <dbReference type="NCBI Taxonomy" id="1241833"/>
    <lineage>
        <taxon>Bacteria</taxon>
        <taxon>Pseudomonadati</taxon>
        <taxon>Pseudomonadota</taxon>
        <taxon>Gammaproteobacteria</taxon>
        <taxon>Enterobacterales</taxon>
        <taxon>Erwiniaceae</taxon>
        <taxon>Buchnera</taxon>
    </lineage>
</organism>
<dbReference type="EMBL" id="CP033012">
    <property type="protein sequence ID" value="QCI19230.1"/>
    <property type="molecule type" value="Genomic_DNA"/>
</dbReference>
<keyword evidence="3" id="KW-0238">DNA-binding</keyword>
<evidence type="ECO:0000313" key="5">
    <source>
        <dbReference type="EMBL" id="QCI19230.1"/>
    </source>
</evidence>
<evidence type="ECO:0000256" key="3">
    <source>
        <dbReference type="ARBA" id="ARBA00023125"/>
    </source>
</evidence>
<proteinExistence type="predicted"/>
<name>A0A4D6XYY4_9GAMM</name>
<dbReference type="GO" id="GO:0043138">
    <property type="term" value="F:3'-5' DNA helicase activity"/>
    <property type="evidence" value="ECO:0007669"/>
    <property type="project" value="TreeGrafter"/>
</dbReference>
<keyword evidence="6" id="KW-1185">Reference proteome</keyword>
<evidence type="ECO:0000256" key="2">
    <source>
        <dbReference type="ARBA" id="ARBA00022840"/>
    </source>
</evidence>
<dbReference type="Proteomes" id="UP000298677">
    <property type="component" value="Chromosome"/>
</dbReference>
<dbReference type="InterPro" id="IPR041222">
    <property type="entry name" value="PriA_3primeBD"/>
</dbReference>
<reference evidence="5 6" key="1">
    <citation type="submission" date="2018-10" db="EMBL/GenBank/DDBJ databases">
        <title>Comparative functional genomics of the obligate endosymbiont Buchnera aphidicola.</title>
        <authorList>
            <person name="Chong R.A."/>
        </authorList>
    </citation>
    <scope>NUCLEOTIDE SEQUENCE [LARGE SCALE GENOMIC DNA]</scope>
    <source>
        <strain evidence="5 6">Aoe</strain>
    </source>
</reference>
<dbReference type="GO" id="GO:0006270">
    <property type="term" value="P:DNA replication initiation"/>
    <property type="evidence" value="ECO:0007669"/>
    <property type="project" value="TreeGrafter"/>
</dbReference>
<dbReference type="InterPro" id="IPR042115">
    <property type="entry name" value="PriA_3primeBD_sf"/>
</dbReference>
<protein>
    <recommendedName>
        <fullName evidence="4">Primosomal protein N' 3' DNA-binding domain-containing protein</fullName>
    </recommendedName>
</protein>
<dbReference type="Gene3D" id="3.40.1440.60">
    <property type="entry name" value="PriA, 3(prime) DNA-binding domain"/>
    <property type="match status" value="1"/>
</dbReference>
<dbReference type="Pfam" id="PF17764">
    <property type="entry name" value="PriA_3primeBD"/>
    <property type="match status" value="1"/>
</dbReference>
<dbReference type="GO" id="GO:0005524">
    <property type="term" value="F:ATP binding"/>
    <property type="evidence" value="ECO:0007669"/>
    <property type="project" value="UniProtKB-KW"/>
</dbReference>
<keyword evidence="1" id="KW-0547">Nucleotide-binding</keyword>
<evidence type="ECO:0000259" key="4">
    <source>
        <dbReference type="Pfam" id="PF17764"/>
    </source>
</evidence>
<dbReference type="GO" id="GO:0006302">
    <property type="term" value="P:double-strand break repair"/>
    <property type="evidence" value="ECO:0007669"/>
    <property type="project" value="TreeGrafter"/>
</dbReference>
<keyword evidence="2" id="KW-0067">ATP-binding</keyword>